<feature type="compositionally biased region" description="Low complexity" evidence="1">
    <location>
        <begin position="23"/>
        <end position="38"/>
    </location>
</feature>
<dbReference type="AlphaFoldDB" id="K3W5E6"/>
<evidence type="ECO:0000313" key="3">
    <source>
        <dbReference type="Proteomes" id="UP000019132"/>
    </source>
</evidence>
<proteinExistence type="predicted"/>
<evidence type="ECO:0000313" key="2">
    <source>
        <dbReference type="EnsemblProtists" id="PYU1_T000187"/>
    </source>
</evidence>
<dbReference type="HOGENOM" id="CLU_1700171_0_0_1"/>
<feature type="compositionally biased region" description="Basic and acidic residues" evidence="1">
    <location>
        <begin position="81"/>
        <end position="94"/>
    </location>
</feature>
<keyword evidence="3" id="KW-1185">Reference proteome</keyword>
<accession>K3W5E6</accession>
<reference evidence="2" key="3">
    <citation type="submission" date="2015-02" db="UniProtKB">
        <authorList>
            <consortium name="EnsemblProtists"/>
        </authorList>
    </citation>
    <scope>IDENTIFICATION</scope>
    <source>
        <strain evidence="2">DAOM BR144</strain>
    </source>
</reference>
<feature type="compositionally biased region" description="Polar residues" evidence="1">
    <location>
        <begin position="66"/>
        <end position="77"/>
    </location>
</feature>
<dbReference type="EnsemblProtists" id="PYU1_T000187">
    <property type="protein sequence ID" value="PYU1_T000187"/>
    <property type="gene ID" value="PYU1_G000187"/>
</dbReference>
<dbReference type="VEuPathDB" id="FungiDB:PYU1_G000187"/>
<sequence>MTGSGAFFEYVGNDEELSQQQRSNGSNPANSSGSSEGGLNHEKEKEQPTASFFGAIPDYVPPHFQQPKSMANFSAASTYEVPERTAEEAKELIRKLSAQGMQSQHLQDSEPEHESKTNHHPAWFGDDEEHEEARDSDFDIFDESIVQTQPLSTAL</sequence>
<feature type="compositionally biased region" description="Basic and acidic residues" evidence="1">
    <location>
        <begin position="107"/>
        <end position="117"/>
    </location>
</feature>
<dbReference type="Proteomes" id="UP000019132">
    <property type="component" value="Unassembled WGS sequence"/>
</dbReference>
<dbReference type="InParanoid" id="K3W5E6"/>
<evidence type="ECO:0000256" key="1">
    <source>
        <dbReference type="SAM" id="MobiDB-lite"/>
    </source>
</evidence>
<reference evidence="3" key="1">
    <citation type="journal article" date="2010" name="Genome Biol.">
        <title>Genome sequence of the necrotrophic plant pathogen Pythium ultimum reveals original pathogenicity mechanisms and effector repertoire.</title>
        <authorList>
            <person name="Levesque C.A."/>
            <person name="Brouwer H."/>
            <person name="Cano L."/>
            <person name="Hamilton J.P."/>
            <person name="Holt C."/>
            <person name="Huitema E."/>
            <person name="Raffaele S."/>
            <person name="Robideau G.P."/>
            <person name="Thines M."/>
            <person name="Win J."/>
            <person name="Zerillo M.M."/>
            <person name="Beakes G.W."/>
            <person name="Boore J.L."/>
            <person name="Busam D."/>
            <person name="Dumas B."/>
            <person name="Ferriera S."/>
            <person name="Fuerstenberg S.I."/>
            <person name="Gachon C.M."/>
            <person name="Gaulin E."/>
            <person name="Govers F."/>
            <person name="Grenville-Briggs L."/>
            <person name="Horner N."/>
            <person name="Hostetler J."/>
            <person name="Jiang R.H."/>
            <person name="Johnson J."/>
            <person name="Krajaejun T."/>
            <person name="Lin H."/>
            <person name="Meijer H.J."/>
            <person name="Moore B."/>
            <person name="Morris P."/>
            <person name="Phuntmart V."/>
            <person name="Puiu D."/>
            <person name="Shetty J."/>
            <person name="Stajich J.E."/>
            <person name="Tripathy S."/>
            <person name="Wawra S."/>
            <person name="van West P."/>
            <person name="Whitty B.R."/>
            <person name="Coutinho P.M."/>
            <person name="Henrissat B."/>
            <person name="Martin F."/>
            <person name="Thomas P.D."/>
            <person name="Tyler B.M."/>
            <person name="De Vries R.P."/>
            <person name="Kamoun S."/>
            <person name="Yandell M."/>
            <person name="Tisserat N."/>
            <person name="Buell C.R."/>
        </authorList>
    </citation>
    <scope>NUCLEOTIDE SEQUENCE</scope>
    <source>
        <strain evidence="3">DAOM:BR144</strain>
    </source>
</reference>
<organism evidence="2 3">
    <name type="scientific">Globisporangium ultimum (strain ATCC 200006 / CBS 805.95 / DAOM BR144)</name>
    <name type="common">Pythium ultimum</name>
    <dbReference type="NCBI Taxonomy" id="431595"/>
    <lineage>
        <taxon>Eukaryota</taxon>
        <taxon>Sar</taxon>
        <taxon>Stramenopiles</taxon>
        <taxon>Oomycota</taxon>
        <taxon>Peronosporomycetes</taxon>
        <taxon>Pythiales</taxon>
        <taxon>Pythiaceae</taxon>
        <taxon>Globisporangium</taxon>
    </lineage>
</organism>
<protein>
    <submittedName>
        <fullName evidence="2">Uncharacterized protein</fullName>
    </submittedName>
</protein>
<reference evidence="3" key="2">
    <citation type="submission" date="2010-04" db="EMBL/GenBank/DDBJ databases">
        <authorList>
            <person name="Buell R."/>
            <person name="Hamilton J."/>
            <person name="Hostetler J."/>
        </authorList>
    </citation>
    <scope>NUCLEOTIDE SEQUENCE [LARGE SCALE GENOMIC DNA]</scope>
    <source>
        <strain evidence="3">DAOM:BR144</strain>
    </source>
</reference>
<name>K3W5E6_GLOUD</name>
<feature type="compositionally biased region" description="Polar residues" evidence="1">
    <location>
        <begin position="145"/>
        <end position="155"/>
    </location>
</feature>
<dbReference type="EMBL" id="GL376636">
    <property type="status" value="NOT_ANNOTATED_CDS"/>
    <property type="molecule type" value="Genomic_DNA"/>
</dbReference>
<feature type="region of interest" description="Disordered" evidence="1">
    <location>
        <begin position="1"/>
        <end position="155"/>
    </location>
</feature>